<protein>
    <submittedName>
        <fullName evidence="2">Uncharacterized protein</fullName>
    </submittedName>
</protein>
<keyword evidence="1" id="KW-0732">Signal</keyword>
<dbReference type="Gramene" id="Mp1g09440.1">
    <property type="protein sequence ID" value="Mp1g09440.1.cds1"/>
    <property type="gene ID" value="Mp1g09440"/>
</dbReference>
<organism evidence="2 3">
    <name type="scientific">Marchantia polymorpha</name>
    <name type="common">Common liverwort</name>
    <name type="synonym">Marchantia aquatica</name>
    <dbReference type="NCBI Taxonomy" id="3197"/>
    <lineage>
        <taxon>Eukaryota</taxon>
        <taxon>Viridiplantae</taxon>
        <taxon>Streptophyta</taxon>
        <taxon>Embryophyta</taxon>
        <taxon>Marchantiophyta</taxon>
        <taxon>Marchantiopsida</taxon>
        <taxon>Marchantiidae</taxon>
        <taxon>Marchantiales</taxon>
        <taxon>Marchantiaceae</taxon>
        <taxon>Marchantia</taxon>
    </lineage>
</organism>
<feature type="signal peptide" evidence="1">
    <location>
        <begin position="1"/>
        <end position="17"/>
    </location>
</feature>
<reference evidence="3" key="1">
    <citation type="journal article" date="2017" name="Cell">
        <title>Insights into land plant evolution garnered from the Marchantia polymorpha genome.</title>
        <authorList>
            <person name="Bowman J.L."/>
            <person name="Kohchi T."/>
            <person name="Yamato K.T."/>
            <person name="Jenkins J."/>
            <person name="Shu S."/>
            <person name="Ishizaki K."/>
            <person name="Yamaoka S."/>
            <person name="Nishihama R."/>
            <person name="Nakamura Y."/>
            <person name="Berger F."/>
            <person name="Adam C."/>
            <person name="Aki S.S."/>
            <person name="Althoff F."/>
            <person name="Araki T."/>
            <person name="Arteaga-Vazquez M.A."/>
            <person name="Balasubrmanian S."/>
            <person name="Barry K."/>
            <person name="Bauer D."/>
            <person name="Boehm C.R."/>
            <person name="Briginshaw L."/>
            <person name="Caballero-Perez J."/>
            <person name="Catarino B."/>
            <person name="Chen F."/>
            <person name="Chiyoda S."/>
            <person name="Chovatia M."/>
            <person name="Davies K.M."/>
            <person name="Delmans M."/>
            <person name="Demura T."/>
            <person name="Dierschke T."/>
            <person name="Dolan L."/>
            <person name="Dorantes-Acosta A.E."/>
            <person name="Eklund D.M."/>
            <person name="Florent S.N."/>
            <person name="Flores-Sandoval E."/>
            <person name="Fujiyama A."/>
            <person name="Fukuzawa H."/>
            <person name="Galik B."/>
            <person name="Grimanelli D."/>
            <person name="Grimwood J."/>
            <person name="Grossniklaus U."/>
            <person name="Hamada T."/>
            <person name="Haseloff J."/>
            <person name="Hetherington A.J."/>
            <person name="Higo A."/>
            <person name="Hirakawa Y."/>
            <person name="Hundley H.N."/>
            <person name="Ikeda Y."/>
            <person name="Inoue K."/>
            <person name="Inoue S.I."/>
            <person name="Ishida S."/>
            <person name="Jia Q."/>
            <person name="Kakita M."/>
            <person name="Kanazawa T."/>
            <person name="Kawai Y."/>
            <person name="Kawashima T."/>
            <person name="Kennedy M."/>
            <person name="Kinose K."/>
            <person name="Kinoshita T."/>
            <person name="Kohara Y."/>
            <person name="Koide E."/>
            <person name="Komatsu K."/>
            <person name="Kopischke S."/>
            <person name="Kubo M."/>
            <person name="Kyozuka J."/>
            <person name="Lagercrantz U."/>
            <person name="Lin S.S."/>
            <person name="Lindquist E."/>
            <person name="Lipzen A.M."/>
            <person name="Lu C.W."/>
            <person name="De Luna E."/>
            <person name="Martienssen R.A."/>
            <person name="Minamino N."/>
            <person name="Mizutani M."/>
            <person name="Mizutani M."/>
            <person name="Mochizuki N."/>
            <person name="Monte I."/>
            <person name="Mosher R."/>
            <person name="Nagasaki H."/>
            <person name="Nakagami H."/>
            <person name="Naramoto S."/>
            <person name="Nishitani K."/>
            <person name="Ohtani M."/>
            <person name="Okamoto T."/>
            <person name="Okumura M."/>
            <person name="Phillips J."/>
            <person name="Pollak B."/>
            <person name="Reinders A."/>
            <person name="Rovekamp M."/>
            <person name="Sano R."/>
            <person name="Sawa S."/>
            <person name="Schmid M.W."/>
            <person name="Shirakawa M."/>
            <person name="Solano R."/>
            <person name="Spunde A."/>
            <person name="Suetsugu N."/>
            <person name="Sugano S."/>
            <person name="Sugiyama A."/>
            <person name="Sun R."/>
            <person name="Suzuki Y."/>
            <person name="Takenaka M."/>
            <person name="Takezawa D."/>
            <person name="Tomogane H."/>
            <person name="Tsuzuki M."/>
            <person name="Ueda T."/>
            <person name="Umeda M."/>
            <person name="Ward J.M."/>
            <person name="Watanabe Y."/>
            <person name="Yazaki K."/>
            <person name="Yokoyama R."/>
            <person name="Yoshitake Y."/>
            <person name="Yotsui I."/>
            <person name="Zachgo S."/>
            <person name="Schmutz J."/>
        </authorList>
    </citation>
    <scope>NUCLEOTIDE SEQUENCE [LARGE SCALE GENOMIC DNA]</scope>
    <source>
        <strain evidence="3">Tak-1</strain>
    </source>
</reference>
<evidence type="ECO:0000313" key="3">
    <source>
        <dbReference type="Proteomes" id="UP000244005"/>
    </source>
</evidence>
<dbReference type="AlphaFoldDB" id="A0A2R6WFU2"/>
<gene>
    <name evidence="2" type="ORF">MARPO_0096s0056</name>
</gene>
<name>A0A2R6WFU2_MARPO</name>
<sequence length="135" mass="15066">MALRLQVFAHLSLLTCALKFKKIERVHTRARLLLLYIIEPHTDQLARSLAVWRPWPSSLTSTSPPYSLQFNPGPTIASSLFHIICSLSSACPHKSSKDFTATIIMQSNIDAHHALVTLPFLFLSLSLSLKLSLSQ</sequence>
<evidence type="ECO:0000256" key="1">
    <source>
        <dbReference type="SAM" id="SignalP"/>
    </source>
</evidence>
<accession>A0A2R6WFU2</accession>
<dbReference type="Proteomes" id="UP000244005">
    <property type="component" value="Unassembled WGS sequence"/>
</dbReference>
<proteinExistence type="predicted"/>
<dbReference type="EMBL" id="KZ772768">
    <property type="protein sequence ID" value="PTQ32711.1"/>
    <property type="molecule type" value="Genomic_DNA"/>
</dbReference>
<feature type="chain" id="PRO_5015327477" evidence="1">
    <location>
        <begin position="18"/>
        <end position="135"/>
    </location>
</feature>
<evidence type="ECO:0000313" key="2">
    <source>
        <dbReference type="EMBL" id="PTQ32711.1"/>
    </source>
</evidence>
<keyword evidence="3" id="KW-1185">Reference proteome</keyword>